<accession>A0A0A9GLU7</accession>
<sequence>MLMDTEQLKLTVVSKVPLKPMIKKTSLLVSESWNNLKRRGRHWLVLMQFWERASKTEWSLWSQGKIILLVNFAVLHQIQSMYPLLVLNQPELLEP</sequence>
<protein>
    <submittedName>
        <fullName evidence="1">Uncharacterized protein</fullName>
    </submittedName>
</protein>
<evidence type="ECO:0000313" key="1">
    <source>
        <dbReference type="EMBL" id="JAE21603.1"/>
    </source>
</evidence>
<dbReference type="AlphaFoldDB" id="A0A0A9GLU7"/>
<name>A0A0A9GLU7_ARUDO</name>
<reference evidence="1" key="2">
    <citation type="journal article" date="2015" name="Data Brief">
        <title>Shoot transcriptome of the giant reed, Arundo donax.</title>
        <authorList>
            <person name="Barrero R.A."/>
            <person name="Guerrero F.D."/>
            <person name="Moolhuijzen P."/>
            <person name="Goolsby J.A."/>
            <person name="Tidwell J."/>
            <person name="Bellgard S.E."/>
            <person name="Bellgard M.I."/>
        </authorList>
    </citation>
    <scope>NUCLEOTIDE SEQUENCE</scope>
    <source>
        <tissue evidence="1">Shoot tissue taken approximately 20 cm above the soil surface</tissue>
    </source>
</reference>
<dbReference type="EMBL" id="GBRH01206580">
    <property type="protein sequence ID" value="JAD91315.1"/>
    <property type="molecule type" value="Transcribed_RNA"/>
</dbReference>
<dbReference type="EMBL" id="GBRH01176293">
    <property type="protein sequence ID" value="JAE21603.1"/>
    <property type="molecule type" value="Transcribed_RNA"/>
</dbReference>
<organism evidence="1">
    <name type="scientific">Arundo donax</name>
    <name type="common">Giant reed</name>
    <name type="synonym">Donax arundinaceus</name>
    <dbReference type="NCBI Taxonomy" id="35708"/>
    <lineage>
        <taxon>Eukaryota</taxon>
        <taxon>Viridiplantae</taxon>
        <taxon>Streptophyta</taxon>
        <taxon>Embryophyta</taxon>
        <taxon>Tracheophyta</taxon>
        <taxon>Spermatophyta</taxon>
        <taxon>Magnoliopsida</taxon>
        <taxon>Liliopsida</taxon>
        <taxon>Poales</taxon>
        <taxon>Poaceae</taxon>
        <taxon>PACMAD clade</taxon>
        <taxon>Arundinoideae</taxon>
        <taxon>Arundineae</taxon>
        <taxon>Arundo</taxon>
    </lineage>
</organism>
<proteinExistence type="predicted"/>
<reference evidence="1" key="1">
    <citation type="submission" date="2014-09" db="EMBL/GenBank/DDBJ databases">
        <authorList>
            <person name="Magalhaes I.L.F."/>
            <person name="Oliveira U."/>
            <person name="Santos F.R."/>
            <person name="Vidigal T.H.D.A."/>
            <person name="Brescovit A.D."/>
            <person name="Santos A.J."/>
        </authorList>
    </citation>
    <scope>NUCLEOTIDE SEQUENCE</scope>
    <source>
        <tissue evidence="1">Shoot tissue taken approximately 20 cm above the soil surface</tissue>
    </source>
</reference>